<keyword evidence="3" id="KW-1185">Reference proteome</keyword>
<organism evidence="2 3">
    <name type="scientific">Danxiaibacter flavus</name>
    <dbReference type="NCBI Taxonomy" id="3049108"/>
    <lineage>
        <taxon>Bacteria</taxon>
        <taxon>Pseudomonadati</taxon>
        <taxon>Bacteroidota</taxon>
        <taxon>Chitinophagia</taxon>
        <taxon>Chitinophagales</taxon>
        <taxon>Chitinophagaceae</taxon>
        <taxon>Danxiaibacter</taxon>
    </lineage>
</organism>
<dbReference type="EMBL" id="JAULBC010000007">
    <property type="protein sequence ID" value="MEX6689772.1"/>
    <property type="molecule type" value="Genomic_DNA"/>
</dbReference>
<keyword evidence="1" id="KW-0472">Membrane</keyword>
<feature type="transmembrane region" description="Helical" evidence="1">
    <location>
        <begin position="29"/>
        <end position="49"/>
    </location>
</feature>
<name>A0ABV3ZIR0_9BACT</name>
<evidence type="ECO:0000313" key="3">
    <source>
        <dbReference type="Proteomes" id="UP001560573"/>
    </source>
</evidence>
<gene>
    <name evidence="2" type="ORF">QTN47_19860</name>
</gene>
<keyword evidence="1" id="KW-1133">Transmembrane helix</keyword>
<dbReference type="Proteomes" id="UP001560573">
    <property type="component" value="Unassembled WGS sequence"/>
</dbReference>
<evidence type="ECO:0000313" key="2">
    <source>
        <dbReference type="EMBL" id="MEX6689772.1"/>
    </source>
</evidence>
<sequence>MLRFYCFLTGDNYLMIAKDTPKSQQKVKILGNALLVPVIIWTVSSFLLARQVLATSISAAIITSICCTILISLIERIILMSKNNSKTALLSFFLGGCIALMGSLVIEQIVFAEDIDYMLQKNREKYAKQVAAERGQIFDSVQQMQLKLEYLLAMKAAVKEAEQLAINEMDDKGSGIKGTGGVTGGKTAIARSRTSILMKDKSTYDSLMQQKALLMQTAKDRALIEFKDGLIVRVNVFFKIVLSDWIMAAVLIIFSLLMFSLNFLVIIVQKLVPESNYEKRVRIIDEIGDRRMNVVYSLISNRGMKDFVYRTWSGQKNQ</sequence>
<proteinExistence type="predicted"/>
<feature type="transmembrane region" description="Helical" evidence="1">
    <location>
        <begin position="87"/>
        <end position="111"/>
    </location>
</feature>
<evidence type="ECO:0000256" key="1">
    <source>
        <dbReference type="SAM" id="Phobius"/>
    </source>
</evidence>
<dbReference type="Pfam" id="PF14362">
    <property type="entry name" value="DUF4407"/>
    <property type="match status" value="1"/>
</dbReference>
<protein>
    <submittedName>
        <fullName evidence="2">DUF4407 domain-containing protein</fullName>
    </submittedName>
</protein>
<keyword evidence="1" id="KW-0812">Transmembrane</keyword>
<dbReference type="InterPro" id="IPR025519">
    <property type="entry name" value="DUF4407"/>
</dbReference>
<reference evidence="2 3" key="1">
    <citation type="submission" date="2023-07" db="EMBL/GenBank/DDBJ databases">
        <authorList>
            <person name="Lian W.-H."/>
        </authorList>
    </citation>
    <scope>NUCLEOTIDE SEQUENCE [LARGE SCALE GENOMIC DNA]</scope>
    <source>
        <strain evidence="2 3">SYSU DXS3180</strain>
    </source>
</reference>
<comment type="caution">
    <text evidence="2">The sequence shown here is derived from an EMBL/GenBank/DDBJ whole genome shotgun (WGS) entry which is preliminary data.</text>
</comment>
<feature type="transmembrane region" description="Helical" evidence="1">
    <location>
        <begin position="245"/>
        <end position="272"/>
    </location>
</feature>
<feature type="transmembrane region" description="Helical" evidence="1">
    <location>
        <begin position="55"/>
        <end position="75"/>
    </location>
</feature>
<accession>A0ABV3ZIR0</accession>
<dbReference type="RefSeq" id="WP_369331180.1">
    <property type="nucleotide sequence ID" value="NZ_JAULBC010000007.1"/>
</dbReference>